<dbReference type="PROSITE" id="PS00557">
    <property type="entry name" value="FMN_HYDROXY_ACID_DH_1"/>
    <property type="match status" value="1"/>
</dbReference>
<evidence type="ECO:0000313" key="7">
    <source>
        <dbReference type="EMBL" id="QCC50134.1"/>
    </source>
</evidence>
<dbReference type="GO" id="GO:0016614">
    <property type="term" value="F:oxidoreductase activity, acting on CH-OH group of donors"/>
    <property type="evidence" value="ECO:0007669"/>
    <property type="project" value="UniProtKB-ARBA"/>
</dbReference>
<dbReference type="InterPro" id="IPR008259">
    <property type="entry name" value="FMN_hydac_DH_AS"/>
</dbReference>
<dbReference type="KEGG" id="hsn:DV733_02330"/>
<name>A0A4D6H806_9EURY</name>
<dbReference type="GeneID" id="39846667"/>
<protein>
    <submittedName>
        <fullName evidence="7">Alpha-hydroxy-acid oxidizing protein</fullName>
    </submittedName>
</protein>
<dbReference type="InterPro" id="IPR037396">
    <property type="entry name" value="FMN_HAD"/>
</dbReference>
<keyword evidence="2" id="KW-0285">Flavoprotein</keyword>
<dbReference type="InterPro" id="IPR000262">
    <property type="entry name" value="FMN-dep_DH"/>
</dbReference>
<evidence type="ECO:0000256" key="4">
    <source>
        <dbReference type="ARBA" id="ARBA00023002"/>
    </source>
</evidence>
<dbReference type="AlphaFoldDB" id="A0A4D6H806"/>
<dbReference type="PROSITE" id="PS51349">
    <property type="entry name" value="FMN_HYDROXY_ACID_DH_2"/>
    <property type="match status" value="1"/>
</dbReference>
<dbReference type="InterPro" id="IPR012133">
    <property type="entry name" value="Alpha-hydoxy_acid_DH_FMN"/>
</dbReference>
<gene>
    <name evidence="7" type="ORF">DV733_02330</name>
</gene>
<proteinExistence type="inferred from homology"/>
<dbReference type="EMBL" id="CP031310">
    <property type="protein sequence ID" value="QCC50134.1"/>
    <property type="molecule type" value="Genomic_DNA"/>
</dbReference>
<evidence type="ECO:0000259" key="6">
    <source>
        <dbReference type="PROSITE" id="PS51349"/>
    </source>
</evidence>
<evidence type="ECO:0000256" key="3">
    <source>
        <dbReference type="ARBA" id="ARBA00022643"/>
    </source>
</evidence>
<dbReference type="Gene3D" id="3.20.20.70">
    <property type="entry name" value="Aldolase class I"/>
    <property type="match status" value="1"/>
</dbReference>
<keyword evidence="8" id="KW-1185">Reference proteome</keyword>
<dbReference type="GO" id="GO:0010181">
    <property type="term" value="F:FMN binding"/>
    <property type="evidence" value="ECO:0007669"/>
    <property type="project" value="InterPro"/>
</dbReference>
<evidence type="ECO:0000256" key="2">
    <source>
        <dbReference type="ARBA" id="ARBA00022630"/>
    </source>
</evidence>
<dbReference type="Proteomes" id="UP000296706">
    <property type="component" value="Chromosome"/>
</dbReference>
<dbReference type="PANTHER" id="PTHR10578:SF143">
    <property type="entry name" value="FMN-DEPENDENT ALPHA-HYDROXY ACID DEHYDROGENASE PB1A11.03"/>
    <property type="match status" value="1"/>
</dbReference>
<evidence type="ECO:0000313" key="8">
    <source>
        <dbReference type="Proteomes" id="UP000296706"/>
    </source>
</evidence>
<evidence type="ECO:0000256" key="1">
    <source>
        <dbReference type="ARBA" id="ARBA00001917"/>
    </source>
</evidence>
<accession>A0A4D6H806</accession>
<dbReference type="RefSeq" id="WP_049993578.1">
    <property type="nucleotide sequence ID" value="NZ_CP031310.1"/>
</dbReference>
<dbReference type="STRING" id="1457250.GCA_000755225_02764"/>
<comment type="similarity">
    <text evidence="5">Belongs to the FMN-dependent alpha-hydroxy acid dehydrogenase family.</text>
</comment>
<dbReference type="Pfam" id="PF01070">
    <property type="entry name" value="FMN_dh"/>
    <property type="match status" value="1"/>
</dbReference>
<evidence type="ECO:0000256" key="5">
    <source>
        <dbReference type="ARBA" id="ARBA00024042"/>
    </source>
</evidence>
<dbReference type="FunFam" id="3.20.20.70:FF:000029">
    <property type="entry name" value="L-lactate dehydrogenase"/>
    <property type="match status" value="1"/>
</dbReference>
<dbReference type="OrthoDB" id="56968at2157"/>
<comment type="cofactor">
    <cofactor evidence="1">
        <name>FMN</name>
        <dbReference type="ChEBI" id="CHEBI:58210"/>
    </cofactor>
</comment>
<dbReference type="PANTHER" id="PTHR10578">
    <property type="entry name" value="S -2-HYDROXY-ACID OXIDASE-RELATED"/>
    <property type="match status" value="1"/>
</dbReference>
<dbReference type="PIRSF" id="PIRSF000138">
    <property type="entry name" value="Al-hdrx_acd_dh"/>
    <property type="match status" value="1"/>
</dbReference>
<sequence>MTDDSTGEGPGPSRQRDVYMQGMADVTPDVPVAYEELEAAALEALDHEAAGYVAGGAGGGETMASNREAFDRYRIVPRMLQDVAERDLSVELFGRTYETPVALAPVGVLSIVHEDAESAVAAAASEHDVPMLLSTVSSVALEDVAADLDAPGWFQLYPSADREVSKSLLERAEDAGYEALVVTVDTPMLAWRERDIEDAYLPFLDGEGLANYLDDPAFRDRLDVDPEANELAAIREFVDIFGDPSLTWDDLEWLVEQTDLPVIVKGILHPDDARSAVDAGADGVVVSNHGGRQVGRAIPALEALPDVVAAIGEDAAVLYDSGIRRGADVVIALALGAELVLLGRPYVYGLALDGADGVDAVVSNVLADLDLTLGLAGQSVVGDLDESILRRDQE</sequence>
<keyword evidence="3" id="KW-0288">FMN</keyword>
<dbReference type="InterPro" id="IPR013785">
    <property type="entry name" value="Aldolase_TIM"/>
</dbReference>
<keyword evidence="4" id="KW-0560">Oxidoreductase</keyword>
<organism evidence="7 8">
    <name type="scientific">Halapricum salinum</name>
    <dbReference type="NCBI Taxonomy" id="1457250"/>
    <lineage>
        <taxon>Archaea</taxon>
        <taxon>Methanobacteriati</taxon>
        <taxon>Methanobacteriota</taxon>
        <taxon>Stenosarchaea group</taxon>
        <taxon>Halobacteria</taxon>
        <taxon>Halobacteriales</taxon>
        <taxon>Haloarculaceae</taxon>
        <taxon>Halapricum</taxon>
    </lineage>
</organism>
<feature type="domain" description="FMN hydroxy acid dehydrogenase" evidence="6">
    <location>
        <begin position="26"/>
        <end position="394"/>
    </location>
</feature>
<reference evidence="7 8" key="1">
    <citation type="journal article" date="2019" name="Nat. Commun.">
        <title>A new type of DNA phosphorothioation-based antiviral system in archaea.</title>
        <authorList>
            <person name="Xiong L."/>
            <person name="Liu S."/>
            <person name="Chen S."/>
            <person name="Xiao Y."/>
            <person name="Zhu B."/>
            <person name="Gao Y."/>
            <person name="Zhang Y."/>
            <person name="Chen B."/>
            <person name="Luo J."/>
            <person name="Deng Z."/>
            <person name="Chen X."/>
            <person name="Wang L."/>
            <person name="Chen S."/>
        </authorList>
    </citation>
    <scope>NUCLEOTIDE SEQUENCE [LARGE SCALE GENOMIC DNA]</scope>
    <source>
        <strain evidence="7 8">CBA1105</strain>
    </source>
</reference>
<dbReference type="SUPFAM" id="SSF51395">
    <property type="entry name" value="FMN-linked oxidoreductases"/>
    <property type="match status" value="1"/>
</dbReference>